<sequence>LRLGSRSLSEGTDWDSQHTLVNLILSVQATEGEPPPSTMAIIRLSALNQDQVGQSLSRSSRLSLYRERLGEYRGESTLYILDYMSLRFTLNRPAFVQAALERCGLHLRPALHGGFLGAKEATYLHTNSPGTELGVSILAYSHVIAYASRTMDPAQMNYTTTQKELLAIEFDLEIRDKKSVENLVVDHLSQIDRGINPLPI</sequence>
<evidence type="ECO:0000313" key="3">
    <source>
        <dbReference type="Proteomes" id="UP000257109"/>
    </source>
</evidence>
<comment type="caution">
    <text evidence="2">The sequence shown here is derived from an EMBL/GenBank/DDBJ whole genome shotgun (WGS) entry which is preliminary data.</text>
</comment>
<dbReference type="AlphaFoldDB" id="A0A371GI46"/>
<evidence type="ECO:0000313" key="2">
    <source>
        <dbReference type="EMBL" id="RDX90239.1"/>
    </source>
</evidence>
<feature type="domain" description="Reverse transcriptase/retrotransposon-derived protein RNase H-like" evidence="1">
    <location>
        <begin position="121"/>
        <end position="170"/>
    </location>
</feature>
<feature type="non-terminal residue" evidence="2">
    <location>
        <position position="200"/>
    </location>
</feature>
<name>A0A371GI46_MUCPR</name>
<feature type="non-terminal residue" evidence="2">
    <location>
        <position position="1"/>
    </location>
</feature>
<gene>
    <name evidence="2" type="ORF">CR513_27918</name>
</gene>
<proteinExistence type="predicted"/>
<dbReference type="OrthoDB" id="10055717at2759"/>
<dbReference type="Proteomes" id="UP000257109">
    <property type="component" value="Unassembled WGS sequence"/>
</dbReference>
<reference evidence="2" key="1">
    <citation type="submission" date="2018-05" db="EMBL/GenBank/DDBJ databases">
        <title>Draft genome of Mucuna pruriens seed.</title>
        <authorList>
            <person name="Nnadi N.E."/>
            <person name="Vos R."/>
            <person name="Hasami M.H."/>
            <person name="Devisetty U.K."/>
            <person name="Aguiy J.C."/>
        </authorList>
    </citation>
    <scope>NUCLEOTIDE SEQUENCE [LARGE SCALE GENOMIC DNA]</scope>
    <source>
        <strain evidence="2">JCA_2017</strain>
    </source>
</reference>
<dbReference type="SUPFAM" id="SSF56672">
    <property type="entry name" value="DNA/RNA polymerases"/>
    <property type="match status" value="1"/>
</dbReference>
<dbReference type="Pfam" id="PF17919">
    <property type="entry name" value="RT_RNaseH_2"/>
    <property type="match status" value="1"/>
</dbReference>
<evidence type="ECO:0000259" key="1">
    <source>
        <dbReference type="Pfam" id="PF17919"/>
    </source>
</evidence>
<organism evidence="2 3">
    <name type="scientific">Mucuna pruriens</name>
    <name type="common">Velvet bean</name>
    <name type="synonym">Dolichos pruriens</name>
    <dbReference type="NCBI Taxonomy" id="157652"/>
    <lineage>
        <taxon>Eukaryota</taxon>
        <taxon>Viridiplantae</taxon>
        <taxon>Streptophyta</taxon>
        <taxon>Embryophyta</taxon>
        <taxon>Tracheophyta</taxon>
        <taxon>Spermatophyta</taxon>
        <taxon>Magnoliopsida</taxon>
        <taxon>eudicotyledons</taxon>
        <taxon>Gunneridae</taxon>
        <taxon>Pentapetalae</taxon>
        <taxon>rosids</taxon>
        <taxon>fabids</taxon>
        <taxon>Fabales</taxon>
        <taxon>Fabaceae</taxon>
        <taxon>Papilionoideae</taxon>
        <taxon>50 kb inversion clade</taxon>
        <taxon>NPAAA clade</taxon>
        <taxon>indigoferoid/millettioid clade</taxon>
        <taxon>Phaseoleae</taxon>
        <taxon>Mucuna</taxon>
    </lineage>
</organism>
<dbReference type="EMBL" id="QJKJ01005447">
    <property type="protein sequence ID" value="RDX90239.1"/>
    <property type="molecule type" value="Genomic_DNA"/>
</dbReference>
<dbReference type="InterPro" id="IPR043502">
    <property type="entry name" value="DNA/RNA_pol_sf"/>
</dbReference>
<accession>A0A371GI46</accession>
<dbReference type="InterPro" id="IPR041577">
    <property type="entry name" value="RT_RNaseH_2"/>
</dbReference>
<protein>
    <recommendedName>
        <fullName evidence="1">Reverse transcriptase/retrotransposon-derived protein RNase H-like domain-containing protein</fullName>
    </recommendedName>
</protein>
<keyword evidence="3" id="KW-1185">Reference proteome</keyword>